<keyword evidence="5" id="KW-0378">Hydrolase</keyword>
<feature type="domain" description="PA" evidence="7">
    <location>
        <begin position="577"/>
        <end position="646"/>
    </location>
</feature>
<accession>A0A7S4P2A4</accession>
<dbReference type="Gene3D" id="3.50.30.30">
    <property type="match status" value="1"/>
</dbReference>
<dbReference type="Pfam" id="PF16656">
    <property type="entry name" value="Pur_ac_phosph_N"/>
    <property type="match status" value="1"/>
</dbReference>
<sequence length="1007" mass="111114">VTMVARASGVMLGMLALALALVVLVGRYEVIPIMLAGKGSAHAGGKQQVLASPNWLEVATNIQKSGYVAGDQESSVEEARLLRGKLQDAQKELEDAWKQLEIAEGGSIGKDDMIVGTKVSPMEEVKVKQDGARIWFSKTNVKNGETVRIHWTGILGGTADDFIALYLSPESDNHDYLEKHPVTECSTWYDGRGWINIRLFNHRVPGGYEVRYFRKGSFPNDRALFVSTDSNLGSMVFCPNHHCHENVFFLVSVSGTRPSFPAHEPTQVRLSMTSEPTEMRVMWVSEACPGKPFGGAVVLFSEESCVSEAGEEVPHCRYEHRVKPSFTTYTADDLCGAPANTERAQNFLDPGYIYDAVMTSLEPGRRYFYRVGCQDAPGGWSAASLGHANVKGWPAGLMMSDEMSFVAPPWVGKEQEVSFIAYGDSGVSVFQGNGHTTNNAPENVNSEILKHVSSGSAGMVLHLGDISYAMGRAYVWEQWGKLVEPIASQVPFMVTVGNHEYDHLPGTSLSLIPPASSARMHYRTWSTPDYPFPTSLERVKGTIIRGGGNYFKGTSLAADFCFSSKPDGQEIVSGKVLYEHKIVVLYSSSCSILSQASVAELYGASAVIIITPEQGALQLARNESDPSFVGDATIPVVLMSQEDGKDVIEWIDDHSVRGQEMQAEIRSSYKLQANDPSLPDAVKAREPAGFHPSWGNYGDDGGGECGVPFSKRFHMPDGKGNGNFWYSFDYGSVRVIVVSSEHDYRKGSVQYSWIKDTLLNTDRAMTPWVVVAMHRSIYGRIDNDMEQNVSDHMQQHLEPLFRDHKVDLVLSGHEHRYLRTAPVYKDLNMQSSDEFGVTYAVVGTGGARLVYRARDEVHRHFYCVGGLFYRRRCGPCASDDFACYDNENCCLIQGTEYSKCGYCERINATGPGDWRPSSPAGPRDPKKYGWQRKMLSDFGFVRVTASKSALKLEFVESLKVNHEPTVDELGRSLHLEPGVQVGCKEDCSMDAVPSGKVVDSVTILQKD</sequence>
<keyword evidence="3" id="KW-0964">Secreted</keyword>
<reference evidence="9" key="1">
    <citation type="submission" date="2021-01" db="EMBL/GenBank/DDBJ databases">
        <authorList>
            <person name="Corre E."/>
            <person name="Pelletier E."/>
            <person name="Niang G."/>
            <person name="Scheremetjew M."/>
            <person name="Finn R."/>
            <person name="Kale V."/>
            <person name="Holt S."/>
            <person name="Cochrane G."/>
            <person name="Meng A."/>
            <person name="Brown T."/>
            <person name="Cohen L."/>
        </authorList>
    </citation>
    <scope>NUCLEOTIDE SEQUENCE</scope>
    <source>
        <strain evidence="9">CCMP 2712</strain>
    </source>
</reference>
<dbReference type="PANTHER" id="PTHR45778">
    <property type="entry name" value="PURPLE ACID PHOSPHATASE-RELATED"/>
    <property type="match status" value="1"/>
</dbReference>
<dbReference type="Pfam" id="PF00149">
    <property type="entry name" value="Metallophos"/>
    <property type="match status" value="2"/>
</dbReference>
<dbReference type="SUPFAM" id="SSF56300">
    <property type="entry name" value="Metallo-dependent phosphatases"/>
    <property type="match status" value="2"/>
</dbReference>
<evidence type="ECO:0000259" key="8">
    <source>
        <dbReference type="Pfam" id="PF16656"/>
    </source>
</evidence>
<dbReference type="InterPro" id="IPR004843">
    <property type="entry name" value="Calcineurin-like_PHP"/>
</dbReference>
<comment type="subcellular location">
    <subcellularLocation>
        <location evidence="1">Secreted</location>
    </subcellularLocation>
</comment>
<feature type="domain" description="Purple acid phosphatase N-terminal" evidence="8">
    <location>
        <begin position="265"/>
        <end position="382"/>
    </location>
</feature>
<evidence type="ECO:0000256" key="5">
    <source>
        <dbReference type="RuleBase" id="RU361203"/>
    </source>
</evidence>
<dbReference type="SUPFAM" id="SSF52025">
    <property type="entry name" value="PA domain"/>
    <property type="match status" value="1"/>
</dbReference>
<dbReference type="EC" id="3.1.3.2" evidence="5"/>
<dbReference type="SUPFAM" id="SSF49363">
    <property type="entry name" value="Purple acid phosphatase, N-terminal domain"/>
    <property type="match status" value="1"/>
</dbReference>
<evidence type="ECO:0000256" key="4">
    <source>
        <dbReference type="ARBA" id="ARBA00022729"/>
    </source>
</evidence>
<evidence type="ECO:0000256" key="1">
    <source>
        <dbReference type="ARBA" id="ARBA00004613"/>
    </source>
</evidence>
<comment type="similarity">
    <text evidence="5">Belongs to the metallophosphoesterase superfamily. Purple acid phosphatase family.</text>
</comment>
<dbReference type="GO" id="GO:0005576">
    <property type="term" value="C:extracellular region"/>
    <property type="evidence" value="ECO:0007669"/>
    <property type="project" value="UniProtKB-SubCell"/>
</dbReference>
<evidence type="ECO:0000313" key="9">
    <source>
        <dbReference type="EMBL" id="CAE2321197.1"/>
    </source>
</evidence>
<comment type="subunit">
    <text evidence="2">Homodimer.</text>
</comment>
<dbReference type="InterPro" id="IPR046450">
    <property type="entry name" value="PA_dom_sf"/>
</dbReference>
<dbReference type="GO" id="GO:0046872">
    <property type="term" value="F:metal ion binding"/>
    <property type="evidence" value="ECO:0007669"/>
    <property type="project" value="InterPro"/>
</dbReference>
<evidence type="ECO:0000256" key="3">
    <source>
        <dbReference type="ARBA" id="ARBA00022525"/>
    </source>
</evidence>
<gene>
    <name evidence="9" type="ORF">GTHE00462_LOCUS27375</name>
</gene>
<organism evidence="9">
    <name type="scientific">Guillardia theta</name>
    <name type="common">Cryptophyte</name>
    <name type="synonym">Cryptomonas phi</name>
    <dbReference type="NCBI Taxonomy" id="55529"/>
    <lineage>
        <taxon>Eukaryota</taxon>
        <taxon>Cryptophyceae</taxon>
        <taxon>Pyrenomonadales</taxon>
        <taxon>Geminigeraceae</taxon>
        <taxon>Guillardia</taxon>
    </lineage>
</organism>
<keyword evidence="4" id="KW-0732">Signal</keyword>
<dbReference type="Gene3D" id="3.60.21.10">
    <property type="match status" value="2"/>
</dbReference>
<dbReference type="PANTHER" id="PTHR45778:SF7">
    <property type="entry name" value="PURPLE ACID PHOSPHATASE"/>
    <property type="match status" value="1"/>
</dbReference>
<dbReference type="InterPro" id="IPR008963">
    <property type="entry name" value="Purple_acid_Pase-like_N"/>
</dbReference>
<protein>
    <recommendedName>
        <fullName evidence="5">Purple acid phosphatase</fullName>
        <ecNumber evidence="5">3.1.3.2</ecNumber>
    </recommendedName>
</protein>
<dbReference type="InterPro" id="IPR003137">
    <property type="entry name" value="PA_domain"/>
</dbReference>
<dbReference type="AlphaFoldDB" id="A0A7S4P2A4"/>
<dbReference type="InterPro" id="IPR029052">
    <property type="entry name" value="Metallo-depent_PP-like"/>
</dbReference>
<feature type="domain" description="Calcineurin-like phosphoesterase" evidence="6">
    <location>
        <begin position="723"/>
        <end position="817"/>
    </location>
</feature>
<dbReference type="EMBL" id="HBKN01035126">
    <property type="protein sequence ID" value="CAE2321197.1"/>
    <property type="molecule type" value="Transcribed_RNA"/>
</dbReference>
<dbReference type="Pfam" id="PF02225">
    <property type="entry name" value="PA"/>
    <property type="match status" value="1"/>
</dbReference>
<evidence type="ECO:0000259" key="7">
    <source>
        <dbReference type="Pfam" id="PF02225"/>
    </source>
</evidence>
<dbReference type="InterPro" id="IPR015914">
    <property type="entry name" value="PAPs_N"/>
</dbReference>
<dbReference type="GO" id="GO:0003993">
    <property type="term" value="F:acid phosphatase activity"/>
    <property type="evidence" value="ECO:0007669"/>
    <property type="project" value="UniProtKB-EC"/>
</dbReference>
<name>A0A7S4P2A4_GUITH</name>
<dbReference type="Gene3D" id="2.60.40.380">
    <property type="entry name" value="Purple acid phosphatase-like, N-terminal"/>
    <property type="match status" value="1"/>
</dbReference>
<proteinExistence type="inferred from homology"/>
<feature type="non-terminal residue" evidence="9">
    <location>
        <position position="1"/>
    </location>
</feature>
<evidence type="ECO:0000259" key="6">
    <source>
        <dbReference type="Pfam" id="PF00149"/>
    </source>
</evidence>
<evidence type="ECO:0000256" key="2">
    <source>
        <dbReference type="ARBA" id="ARBA00011738"/>
    </source>
</evidence>
<comment type="catalytic activity">
    <reaction evidence="5">
        <text>a phosphate monoester + H2O = an alcohol + phosphate</text>
        <dbReference type="Rhea" id="RHEA:15017"/>
        <dbReference type="ChEBI" id="CHEBI:15377"/>
        <dbReference type="ChEBI" id="CHEBI:30879"/>
        <dbReference type="ChEBI" id="CHEBI:43474"/>
        <dbReference type="ChEBI" id="CHEBI:67140"/>
        <dbReference type="EC" id="3.1.3.2"/>
    </reaction>
</comment>
<feature type="domain" description="Calcineurin-like phosphoesterase" evidence="6">
    <location>
        <begin position="447"/>
        <end position="503"/>
    </location>
</feature>